<proteinExistence type="inferred from homology"/>
<dbReference type="PANTHER" id="PTHR11559">
    <property type="entry name" value="CARBOXYLESTERASE"/>
    <property type="match status" value="1"/>
</dbReference>
<name>A0A6G1H291_9PEZI</name>
<organism evidence="6 7">
    <name type="scientific">Aulographum hederae CBS 113979</name>
    <dbReference type="NCBI Taxonomy" id="1176131"/>
    <lineage>
        <taxon>Eukaryota</taxon>
        <taxon>Fungi</taxon>
        <taxon>Dikarya</taxon>
        <taxon>Ascomycota</taxon>
        <taxon>Pezizomycotina</taxon>
        <taxon>Dothideomycetes</taxon>
        <taxon>Pleosporomycetidae</taxon>
        <taxon>Aulographales</taxon>
        <taxon>Aulographaceae</taxon>
    </lineage>
</organism>
<dbReference type="InterPro" id="IPR029058">
    <property type="entry name" value="AB_hydrolase_fold"/>
</dbReference>
<dbReference type="Proteomes" id="UP000800041">
    <property type="component" value="Unassembled WGS sequence"/>
</dbReference>
<evidence type="ECO:0000256" key="2">
    <source>
        <dbReference type="ARBA" id="ARBA00022801"/>
    </source>
</evidence>
<comment type="similarity">
    <text evidence="1 3">Belongs to the type-B carboxylesterase/lipase family.</text>
</comment>
<dbReference type="GO" id="GO:0016787">
    <property type="term" value="F:hydrolase activity"/>
    <property type="evidence" value="ECO:0007669"/>
    <property type="project" value="UniProtKB-KW"/>
</dbReference>
<keyword evidence="7" id="KW-1185">Reference proteome</keyword>
<sequence>MHFEFLALTASIISSTLVSAQSASVTLKQGVYVGSTRSFPSSAVQVNQFKRVRYASQPERFGPPKPVAPSSQQFEATGNAPSCPQGALGIQSEDCHFLNLWTPANAGTNSSKAVMVFYYGGGLQVGGIDQGGRYDGANLAANEDIIVITPNYRVNLFGFPGIVQGIPKDGRNPGFLDQHFVLDWIQENIAAFGGDPKRVMISGQSGGGASTSFLLMSSPSPKFHSAVVESGSGYLFASDWSGLENVLTGGAMPARALPDNFKTLAAGINCTTGDETATLDCVKKAPVRALQDASAAAKLQWGPAPDGGITVPDDLDTAHKEGKIAKVPIIAGTTSKEGGLFNIRASITEFGKAVAAGNTTLEQMFADAYTFGTGEKFANEADAKVQVMTDMMFTCLTAHEMELRINGGETSIYRYFFSAPSPPRGPVHGADIPYLFGTASTTDPSSIELTQTIQHAFANFAKDPAAGPGWAKFGATDGMGIAELGGAGNRGGSKEMKVQDVDGRCNMFFPRYERSFVPLKGLV</sequence>
<keyword evidence="2 3" id="KW-0378">Hydrolase</keyword>
<dbReference type="OrthoDB" id="408631at2759"/>
<dbReference type="InterPro" id="IPR050309">
    <property type="entry name" value="Type-B_Carboxylest/Lipase"/>
</dbReference>
<dbReference type="InterPro" id="IPR019826">
    <property type="entry name" value="Carboxylesterase_B_AS"/>
</dbReference>
<evidence type="ECO:0000313" key="7">
    <source>
        <dbReference type="Proteomes" id="UP000800041"/>
    </source>
</evidence>
<evidence type="ECO:0000313" key="6">
    <source>
        <dbReference type="EMBL" id="KAF1987172.1"/>
    </source>
</evidence>
<feature type="region of interest" description="Disordered" evidence="4">
    <location>
        <begin position="58"/>
        <end position="82"/>
    </location>
</feature>
<evidence type="ECO:0000256" key="1">
    <source>
        <dbReference type="ARBA" id="ARBA00005964"/>
    </source>
</evidence>
<protein>
    <recommendedName>
        <fullName evidence="3">Carboxylic ester hydrolase</fullName>
        <ecNumber evidence="3">3.1.1.-</ecNumber>
    </recommendedName>
</protein>
<dbReference type="SUPFAM" id="SSF53474">
    <property type="entry name" value="alpha/beta-Hydrolases"/>
    <property type="match status" value="1"/>
</dbReference>
<dbReference type="AlphaFoldDB" id="A0A6G1H291"/>
<dbReference type="Pfam" id="PF00135">
    <property type="entry name" value="COesterase"/>
    <property type="match status" value="1"/>
</dbReference>
<dbReference type="PROSITE" id="PS00122">
    <property type="entry name" value="CARBOXYLESTERASE_B_1"/>
    <property type="match status" value="1"/>
</dbReference>
<dbReference type="Gene3D" id="3.40.50.1820">
    <property type="entry name" value="alpha/beta hydrolase"/>
    <property type="match status" value="1"/>
</dbReference>
<feature type="compositionally biased region" description="Polar residues" evidence="4">
    <location>
        <begin position="69"/>
        <end position="82"/>
    </location>
</feature>
<dbReference type="EC" id="3.1.1.-" evidence="3"/>
<feature type="signal peptide" evidence="3">
    <location>
        <begin position="1"/>
        <end position="20"/>
    </location>
</feature>
<gene>
    <name evidence="6" type="ORF">K402DRAFT_375765</name>
</gene>
<feature type="domain" description="Carboxylesterase type B" evidence="5">
    <location>
        <begin position="22"/>
        <end position="463"/>
    </location>
</feature>
<dbReference type="EMBL" id="ML977153">
    <property type="protein sequence ID" value="KAF1987172.1"/>
    <property type="molecule type" value="Genomic_DNA"/>
</dbReference>
<dbReference type="InterPro" id="IPR002018">
    <property type="entry name" value="CarbesteraseB"/>
</dbReference>
<accession>A0A6G1H291</accession>
<evidence type="ECO:0000256" key="4">
    <source>
        <dbReference type="SAM" id="MobiDB-lite"/>
    </source>
</evidence>
<keyword evidence="3" id="KW-0732">Signal</keyword>
<evidence type="ECO:0000259" key="5">
    <source>
        <dbReference type="Pfam" id="PF00135"/>
    </source>
</evidence>
<evidence type="ECO:0000256" key="3">
    <source>
        <dbReference type="RuleBase" id="RU361235"/>
    </source>
</evidence>
<feature type="chain" id="PRO_5026375892" description="Carboxylic ester hydrolase" evidence="3">
    <location>
        <begin position="21"/>
        <end position="523"/>
    </location>
</feature>
<reference evidence="6" key="1">
    <citation type="journal article" date="2020" name="Stud. Mycol.">
        <title>101 Dothideomycetes genomes: a test case for predicting lifestyles and emergence of pathogens.</title>
        <authorList>
            <person name="Haridas S."/>
            <person name="Albert R."/>
            <person name="Binder M."/>
            <person name="Bloem J."/>
            <person name="Labutti K."/>
            <person name="Salamov A."/>
            <person name="Andreopoulos B."/>
            <person name="Baker S."/>
            <person name="Barry K."/>
            <person name="Bills G."/>
            <person name="Bluhm B."/>
            <person name="Cannon C."/>
            <person name="Castanera R."/>
            <person name="Culley D."/>
            <person name="Daum C."/>
            <person name="Ezra D."/>
            <person name="Gonzalez J."/>
            <person name="Henrissat B."/>
            <person name="Kuo A."/>
            <person name="Liang C."/>
            <person name="Lipzen A."/>
            <person name="Lutzoni F."/>
            <person name="Magnuson J."/>
            <person name="Mondo S."/>
            <person name="Nolan M."/>
            <person name="Ohm R."/>
            <person name="Pangilinan J."/>
            <person name="Park H.-J."/>
            <person name="Ramirez L."/>
            <person name="Alfaro M."/>
            <person name="Sun H."/>
            <person name="Tritt A."/>
            <person name="Yoshinaga Y."/>
            <person name="Zwiers L.-H."/>
            <person name="Turgeon B."/>
            <person name="Goodwin S."/>
            <person name="Spatafora J."/>
            <person name="Crous P."/>
            <person name="Grigoriev I."/>
        </authorList>
    </citation>
    <scope>NUCLEOTIDE SEQUENCE</scope>
    <source>
        <strain evidence="6">CBS 113979</strain>
    </source>
</reference>